<evidence type="ECO:0000313" key="2">
    <source>
        <dbReference type="Proteomes" id="UP001055879"/>
    </source>
</evidence>
<organism evidence="1 2">
    <name type="scientific">Arctium lappa</name>
    <name type="common">Greater burdock</name>
    <name type="synonym">Lappa major</name>
    <dbReference type="NCBI Taxonomy" id="4217"/>
    <lineage>
        <taxon>Eukaryota</taxon>
        <taxon>Viridiplantae</taxon>
        <taxon>Streptophyta</taxon>
        <taxon>Embryophyta</taxon>
        <taxon>Tracheophyta</taxon>
        <taxon>Spermatophyta</taxon>
        <taxon>Magnoliopsida</taxon>
        <taxon>eudicotyledons</taxon>
        <taxon>Gunneridae</taxon>
        <taxon>Pentapetalae</taxon>
        <taxon>asterids</taxon>
        <taxon>campanulids</taxon>
        <taxon>Asterales</taxon>
        <taxon>Asteraceae</taxon>
        <taxon>Carduoideae</taxon>
        <taxon>Cardueae</taxon>
        <taxon>Arctiinae</taxon>
        <taxon>Arctium</taxon>
    </lineage>
</organism>
<reference evidence="1 2" key="2">
    <citation type="journal article" date="2022" name="Mol. Ecol. Resour.">
        <title>The genomes of chicory, endive, great burdock and yacon provide insights into Asteraceae paleo-polyploidization history and plant inulin production.</title>
        <authorList>
            <person name="Fan W."/>
            <person name="Wang S."/>
            <person name="Wang H."/>
            <person name="Wang A."/>
            <person name="Jiang F."/>
            <person name="Liu H."/>
            <person name="Zhao H."/>
            <person name="Xu D."/>
            <person name="Zhang Y."/>
        </authorList>
    </citation>
    <scope>NUCLEOTIDE SEQUENCE [LARGE SCALE GENOMIC DNA]</scope>
    <source>
        <strain evidence="2">cv. Niubang</strain>
    </source>
</reference>
<sequence>MIPMRSGLFVEISMKSGLGMKEKDLSSMLEDKWRSWVHGCLSTAKISVLVNGSPTKEFMMEKEGLKVAMDEAVHKGLFQGVSLPNHGPTISILQYADDTIFLGDWSRSNILNLVRILRCFHLASGLKVNFQKSKVIGVGVNPEEVRAMARRMKCNDGSLPFSYLGMPVGAKMSKIESWLPLIDKFQSKLSNWKAKSLSFGGRLILCKSVLGSLGLYLFSLYKAPKRVIKILESIRARFFWGGADRSKIAWVAWNATMNSKNHGGLGIGSLRALNLALLGKWWWRFRSDSEGIWHEVLELEVGKRRQILRVLS</sequence>
<gene>
    <name evidence="1" type="ORF">L6452_41038</name>
</gene>
<reference evidence="2" key="1">
    <citation type="journal article" date="2022" name="Mol. Ecol. Resour.">
        <title>The genomes of chicory, endive, great burdock and yacon provide insights into Asteraceae palaeo-polyploidization history and plant inulin production.</title>
        <authorList>
            <person name="Fan W."/>
            <person name="Wang S."/>
            <person name="Wang H."/>
            <person name="Wang A."/>
            <person name="Jiang F."/>
            <person name="Liu H."/>
            <person name="Zhao H."/>
            <person name="Xu D."/>
            <person name="Zhang Y."/>
        </authorList>
    </citation>
    <scope>NUCLEOTIDE SEQUENCE [LARGE SCALE GENOMIC DNA]</scope>
    <source>
        <strain evidence="2">cv. Niubang</strain>
    </source>
</reference>
<evidence type="ECO:0000313" key="1">
    <source>
        <dbReference type="EMBL" id="KAI3669696.1"/>
    </source>
</evidence>
<proteinExistence type="predicted"/>
<dbReference type="EMBL" id="CM042062">
    <property type="protein sequence ID" value="KAI3669696.1"/>
    <property type="molecule type" value="Genomic_DNA"/>
</dbReference>
<comment type="caution">
    <text evidence="1">The sequence shown here is derived from an EMBL/GenBank/DDBJ whole genome shotgun (WGS) entry which is preliminary data.</text>
</comment>
<name>A0ACB8XP53_ARCLA</name>
<keyword evidence="2" id="KW-1185">Reference proteome</keyword>
<accession>A0ACB8XP53</accession>
<protein>
    <submittedName>
        <fullName evidence="1">Uncharacterized protein</fullName>
    </submittedName>
</protein>
<dbReference type="Proteomes" id="UP001055879">
    <property type="component" value="Linkage Group LG16"/>
</dbReference>